<dbReference type="PATRIC" id="fig|1423739.3.peg.2073"/>
<evidence type="ECO:0000256" key="1">
    <source>
        <dbReference type="SAM" id="MobiDB-lite"/>
    </source>
</evidence>
<protein>
    <recommendedName>
        <fullName evidence="5">Secreted protein</fullName>
    </recommendedName>
</protein>
<sequence>MFKSKKSFALLAVTLTLGASVIAPTISASADSVASDSSKSQLSSNLQSSANLQNNIGGSDTTNDSQLSAAQQQQLQQEIAKQTITTTDSNGNTVESISDSDMLNAVYQVDPKLANEVALTMGPPANGTKGTSKIIWHGKARHGNVDIYISAGMLNFAKKVGINIALTGLLAPLAAIPGAGAAAAVLLVKQVLSGWVVHENHFSDGRVLHFEGFNYKGWDRQ</sequence>
<evidence type="ECO:0000256" key="2">
    <source>
        <dbReference type="SAM" id="SignalP"/>
    </source>
</evidence>
<feature type="chain" id="PRO_5006410244" description="Secreted protein" evidence="2">
    <location>
        <begin position="31"/>
        <end position="221"/>
    </location>
</feature>
<comment type="caution">
    <text evidence="3">The sequence shown here is derived from an EMBL/GenBank/DDBJ whole genome shotgun (WGS) entry which is preliminary data.</text>
</comment>
<evidence type="ECO:0000313" key="3">
    <source>
        <dbReference type="EMBL" id="KRL62479.1"/>
    </source>
</evidence>
<dbReference type="EMBL" id="AZEY01000108">
    <property type="protein sequence ID" value="KRL62479.1"/>
    <property type="molecule type" value="Genomic_DNA"/>
</dbReference>
<dbReference type="AlphaFoldDB" id="A0A0R1RZY3"/>
<feature type="region of interest" description="Disordered" evidence="1">
    <location>
        <begin position="44"/>
        <end position="73"/>
    </location>
</feature>
<name>A0A0R1RZY3_9LACO</name>
<gene>
    <name evidence="3" type="ORF">FC85_GL001987</name>
</gene>
<evidence type="ECO:0000313" key="4">
    <source>
        <dbReference type="Proteomes" id="UP000052013"/>
    </source>
</evidence>
<evidence type="ECO:0008006" key="5">
    <source>
        <dbReference type="Google" id="ProtNLM"/>
    </source>
</evidence>
<proteinExistence type="predicted"/>
<feature type="signal peptide" evidence="2">
    <location>
        <begin position="1"/>
        <end position="30"/>
    </location>
</feature>
<accession>A0A0R1RZY3</accession>
<dbReference type="Proteomes" id="UP000052013">
    <property type="component" value="Unassembled WGS sequence"/>
</dbReference>
<dbReference type="RefSeq" id="WP_057866267.1">
    <property type="nucleotide sequence ID" value="NZ_AZEY01000108.1"/>
</dbReference>
<organism evidence="3 4">
    <name type="scientific">Lentilactobacillus diolivorans DSM 14421</name>
    <dbReference type="NCBI Taxonomy" id="1423739"/>
    <lineage>
        <taxon>Bacteria</taxon>
        <taxon>Bacillati</taxon>
        <taxon>Bacillota</taxon>
        <taxon>Bacilli</taxon>
        <taxon>Lactobacillales</taxon>
        <taxon>Lactobacillaceae</taxon>
        <taxon>Lentilactobacillus</taxon>
    </lineage>
</organism>
<reference evidence="3 4" key="1">
    <citation type="journal article" date="2015" name="Genome Announc.">
        <title>Expanding the biotechnology potential of lactobacilli through comparative genomics of 213 strains and associated genera.</title>
        <authorList>
            <person name="Sun Z."/>
            <person name="Harris H.M."/>
            <person name="McCann A."/>
            <person name="Guo C."/>
            <person name="Argimon S."/>
            <person name="Zhang W."/>
            <person name="Yang X."/>
            <person name="Jeffery I.B."/>
            <person name="Cooney J.C."/>
            <person name="Kagawa T.F."/>
            <person name="Liu W."/>
            <person name="Song Y."/>
            <person name="Salvetti E."/>
            <person name="Wrobel A."/>
            <person name="Rasinkangas P."/>
            <person name="Parkhill J."/>
            <person name="Rea M.C."/>
            <person name="O'Sullivan O."/>
            <person name="Ritari J."/>
            <person name="Douillard F.P."/>
            <person name="Paul Ross R."/>
            <person name="Yang R."/>
            <person name="Briner A.E."/>
            <person name="Felis G.E."/>
            <person name="de Vos W.M."/>
            <person name="Barrangou R."/>
            <person name="Klaenhammer T.R."/>
            <person name="Caufield P.W."/>
            <person name="Cui Y."/>
            <person name="Zhang H."/>
            <person name="O'Toole P.W."/>
        </authorList>
    </citation>
    <scope>NUCLEOTIDE SEQUENCE [LARGE SCALE GENOMIC DNA]</scope>
    <source>
        <strain evidence="3 4">DSM 14421</strain>
    </source>
</reference>
<keyword evidence="2" id="KW-0732">Signal</keyword>
<feature type="compositionally biased region" description="Low complexity" evidence="1">
    <location>
        <begin position="44"/>
        <end position="55"/>
    </location>
</feature>